<gene>
    <name evidence="4" type="ORF">AWM76_07195</name>
</gene>
<name>A0AAU8U4B2_9LACT</name>
<comment type="function">
    <text evidence="2">Catalyzes the reduction of dTDP-6-deoxy-L-lyxo-4-hexulose to yield dTDP-L-rhamnose.</text>
</comment>
<dbReference type="InterPro" id="IPR005913">
    <property type="entry name" value="dTDP_dehydrorham_reduct"/>
</dbReference>
<evidence type="ECO:0000313" key="5">
    <source>
        <dbReference type="Proteomes" id="UP000066986"/>
    </source>
</evidence>
<dbReference type="PANTHER" id="PTHR10491">
    <property type="entry name" value="DTDP-4-DEHYDRORHAMNOSE REDUCTASE"/>
    <property type="match status" value="1"/>
</dbReference>
<comment type="pathway">
    <text evidence="2">Carbohydrate biosynthesis; dTDP-L-rhamnose biosynthesis.</text>
</comment>
<evidence type="ECO:0000256" key="2">
    <source>
        <dbReference type="RuleBase" id="RU364082"/>
    </source>
</evidence>
<comment type="similarity">
    <text evidence="1 2">Belongs to the dTDP-4-dehydrorhamnose reductase family.</text>
</comment>
<dbReference type="GO" id="GO:0005829">
    <property type="term" value="C:cytosol"/>
    <property type="evidence" value="ECO:0007669"/>
    <property type="project" value="TreeGrafter"/>
</dbReference>
<proteinExistence type="inferred from homology"/>
<dbReference type="Proteomes" id="UP000066986">
    <property type="component" value="Chromosome"/>
</dbReference>
<evidence type="ECO:0000313" key="4">
    <source>
        <dbReference type="EMBL" id="AMC01352.1"/>
    </source>
</evidence>
<dbReference type="GeneID" id="32030704"/>
<feature type="domain" description="RmlD-like substrate binding" evidence="3">
    <location>
        <begin position="1"/>
        <end position="278"/>
    </location>
</feature>
<organism evidence="4 5">
    <name type="scientific">Aerococcus viridans</name>
    <dbReference type="NCBI Taxonomy" id="1377"/>
    <lineage>
        <taxon>Bacteria</taxon>
        <taxon>Bacillati</taxon>
        <taxon>Bacillota</taxon>
        <taxon>Bacilli</taxon>
        <taxon>Lactobacillales</taxon>
        <taxon>Aerococcaceae</taxon>
        <taxon>Aerococcus</taxon>
    </lineage>
</organism>
<keyword evidence="2" id="KW-0560">Oxidoreductase</keyword>
<dbReference type="PANTHER" id="PTHR10491:SF4">
    <property type="entry name" value="METHIONINE ADENOSYLTRANSFERASE 2 SUBUNIT BETA"/>
    <property type="match status" value="1"/>
</dbReference>
<dbReference type="AlphaFoldDB" id="A0AAU8U4B2"/>
<evidence type="ECO:0000259" key="3">
    <source>
        <dbReference type="Pfam" id="PF04321"/>
    </source>
</evidence>
<dbReference type="GO" id="GO:0008831">
    <property type="term" value="F:dTDP-4-dehydrorhamnose reductase activity"/>
    <property type="evidence" value="ECO:0007669"/>
    <property type="project" value="UniProtKB-EC"/>
</dbReference>
<protein>
    <recommendedName>
        <fullName evidence="2">dTDP-4-dehydrorhamnose reductase</fullName>
        <ecNumber evidence="2">1.1.1.133</ecNumber>
    </recommendedName>
</protein>
<dbReference type="NCBIfam" id="TIGR01214">
    <property type="entry name" value="rmlD"/>
    <property type="match status" value="1"/>
</dbReference>
<dbReference type="KEGG" id="avs:AWM76_07195"/>
<dbReference type="FunFam" id="3.40.50.720:FF:000159">
    <property type="entry name" value="dTDP-4-dehydrorhamnose reductase"/>
    <property type="match status" value="1"/>
</dbReference>
<dbReference type="Pfam" id="PF04321">
    <property type="entry name" value="RmlD_sub_bind"/>
    <property type="match status" value="1"/>
</dbReference>
<evidence type="ECO:0000256" key="1">
    <source>
        <dbReference type="ARBA" id="ARBA00010944"/>
    </source>
</evidence>
<dbReference type="EMBL" id="CP014164">
    <property type="protein sequence ID" value="AMC01352.1"/>
    <property type="molecule type" value="Genomic_DNA"/>
</dbReference>
<reference evidence="5" key="2">
    <citation type="submission" date="2016-01" db="EMBL/GenBank/DDBJ databases">
        <title>Six Aerococcus type strain genome sequencing and assembly using PacBio and Illumina Hiseq.</title>
        <authorList>
            <person name="Carkaci D."/>
            <person name="Dargis R."/>
            <person name="Nielsen X.C."/>
            <person name="Skovgaard O."/>
            <person name="Fuursted K."/>
            <person name="Christensen J.J."/>
        </authorList>
    </citation>
    <scope>NUCLEOTIDE SEQUENCE [LARGE SCALE GENOMIC DNA]</scope>
    <source>
        <strain evidence="5">CCUG4311</strain>
    </source>
</reference>
<dbReference type="RefSeq" id="WP_003141668.1">
    <property type="nucleotide sequence ID" value="NZ_CP014164.1"/>
</dbReference>
<dbReference type="Gene3D" id="3.90.25.10">
    <property type="entry name" value="UDP-galactose 4-epimerase, domain 1"/>
    <property type="match status" value="1"/>
</dbReference>
<dbReference type="Gene3D" id="3.40.50.720">
    <property type="entry name" value="NAD(P)-binding Rossmann-like Domain"/>
    <property type="match status" value="1"/>
</dbReference>
<sequence length="279" mass="32094">MKVLVTGANGQLGYDVIKRLEEKKIEYLGTDRDTLDITNEDDVKRVIKDYSPDVIVHCAAYTAVDKAEDERELCHAVNVLGTRYIVEACKEIDAKMIYISTDYVFDGEGDKPFEVTDTPNPINYYGQTKYEGELEVQKLVDKYFIVRISWVFGSNGNNFVKTMLRLGKEIDEISVVADQVGSPTYTYDLAGLLLEMIETDKYGIYHATNEGYCSWYEFACEIFNQAGMDVKVNPIKTEDYPTRAKRPKNSRLAKEDLVRNNLKARNEWYEALRRYIDEL</sequence>
<accession>A0AAU8U4B2</accession>
<dbReference type="GO" id="GO:0019305">
    <property type="term" value="P:dTDP-rhamnose biosynthetic process"/>
    <property type="evidence" value="ECO:0007669"/>
    <property type="project" value="TreeGrafter"/>
</dbReference>
<dbReference type="InterPro" id="IPR029903">
    <property type="entry name" value="RmlD-like-bd"/>
</dbReference>
<keyword evidence="2" id="KW-0521">NADP</keyword>
<dbReference type="EC" id="1.1.1.133" evidence="2"/>
<dbReference type="InterPro" id="IPR036291">
    <property type="entry name" value="NAD(P)-bd_dom_sf"/>
</dbReference>
<dbReference type="SUPFAM" id="SSF51735">
    <property type="entry name" value="NAD(P)-binding Rossmann-fold domains"/>
    <property type="match status" value="1"/>
</dbReference>
<dbReference type="CDD" id="cd05254">
    <property type="entry name" value="dTDP_HR_like_SDR_e"/>
    <property type="match status" value="1"/>
</dbReference>
<reference evidence="4 5" key="1">
    <citation type="journal article" date="2016" name="Genome Announc.">
        <title>Complete Genome Sequences of Aerococcus christensenii CCUG 28831T, Aerococcus sanguinicola CCUG 43001T, Aerococcus urinae CCUG 36881T, Aerococcus urinaeequi CCUG 28094T, Aerococcus urinaehominis CCUG 42038 BT, and Aerococcus viridans CCUG 4311T.</title>
        <authorList>
            <person name="Carkaci D."/>
            <person name="Dargis R."/>
            <person name="Nielsen X.C."/>
            <person name="Skovgaard O."/>
            <person name="Fuursted K."/>
            <person name="Christensen J.J."/>
        </authorList>
    </citation>
    <scope>NUCLEOTIDE SEQUENCE [LARGE SCALE GENOMIC DNA]</scope>
    <source>
        <strain evidence="4 5">CCUG4311</strain>
    </source>
</reference>